<dbReference type="Pfam" id="PF04967">
    <property type="entry name" value="HTH_10"/>
    <property type="match status" value="1"/>
</dbReference>
<evidence type="ECO:0000256" key="1">
    <source>
        <dbReference type="ARBA" id="ARBA00023015"/>
    </source>
</evidence>
<evidence type="ECO:0000259" key="4">
    <source>
        <dbReference type="Pfam" id="PF15915"/>
    </source>
</evidence>
<dbReference type="PANTHER" id="PTHR34236:SF1">
    <property type="entry name" value="DIMETHYL SULFOXIDE REDUCTASE TRANSCRIPTIONAL ACTIVATOR"/>
    <property type="match status" value="1"/>
</dbReference>
<dbReference type="SUPFAM" id="SSF88659">
    <property type="entry name" value="Sigma3 and sigma4 domains of RNA polymerase sigma factors"/>
    <property type="match status" value="1"/>
</dbReference>
<keyword evidence="1" id="KW-0805">Transcription regulation</keyword>
<dbReference type="InterPro" id="IPR007050">
    <property type="entry name" value="HTH_bacterioopsin"/>
</dbReference>
<dbReference type="InterPro" id="IPR031803">
    <property type="entry name" value="BAT_GAF/HTH-assoc"/>
</dbReference>
<dbReference type="Pfam" id="PF15915">
    <property type="entry name" value="BAT"/>
    <property type="match status" value="1"/>
</dbReference>
<dbReference type="PANTHER" id="PTHR34236">
    <property type="entry name" value="DIMETHYL SULFOXIDE REDUCTASE TRANSCRIPTIONAL ACTIVATOR"/>
    <property type="match status" value="1"/>
</dbReference>
<keyword evidence="2" id="KW-0804">Transcription</keyword>
<keyword evidence="6" id="KW-1185">Reference proteome</keyword>
<proteinExistence type="predicted"/>
<accession>A0A1I6IE51</accession>
<dbReference type="STRING" id="555875.SAMN04488124_3130"/>
<dbReference type="OrthoDB" id="156233at2157"/>
<name>A0A1I6IE51_9EURY</name>
<dbReference type="RefSeq" id="WP_089882647.1">
    <property type="nucleotide sequence ID" value="NZ_FOYS01000005.1"/>
</dbReference>
<evidence type="ECO:0000313" key="6">
    <source>
        <dbReference type="Proteomes" id="UP000243250"/>
    </source>
</evidence>
<dbReference type="AlphaFoldDB" id="A0A1I6IE51"/>
<organism evidence="5 6">
    <name type="scientific">Halogeometricum limi</name>
    <dbReference type="NCBI Taxonomy" id="555875"/>
    <lineage>
        <taxon>Archaea</taxon>
        <taxon>Methanobacteriati</taxon>
        <taxon>Methanobacteriota</taxon>
        <taxon>Stenosarchaea group</taxon>
        <taxon>Halobacteria</taxon>
        <taxon>Halobacteriales</taxon>
        <taxon>Haloferacaceae</taxon>
        <taxon>Halogeometricum</taxon>
    </lineage>
</organism>
<feature type="domain" description="HTH bat-type" evidence="3">
    <location>
        <begin position="156"/>
        <end position="207"/>
    </location>
</feature>
<gene>
    <name evidence="5" type="ORF">SAMN04488124_3130</name>
</gene>
<feature type="domain" description="Bacterioopsin transcriptional activator GAF and HTH associated" evidence="4">
    <location>
        <begin position="3"/>
        <end position="148"/>
    </location>
</feature>
<dbReference type="InterPro" id="IPR013324">
    <property type="entry name" value="RNA_pol_sigma_r3/r4-like"/>
</dbReference>
<evidence type="ECO:0000259" key="3">
    <source>
        <dbReference type="Pfam" id="PF04967"/>
    </source>
</evidence>
<evidence type="ECO:0000313" key="5">
    <source>
        <dbReference type="EMBL" id="SFR65012.1"/>
    </source>
</evidence>
<sequence length="216" mass="23939">MATEATFTVATDEFPLGTIFEQVPGVTVELERIVPGNGVVIPYFWVRGVDIDDVEAAFAEHPGVKTIRLVDSVGDEYLLRAEWDSTYEGVLSTLAETEVPLISAVGTDDRWTFEIRGDRRSNVANFQQLCRDRDIPVSLTALNTLTPVETTVESSLTDPQQELLFLAYERGYFNSPRDVTMAELGEELGITQQAVASRLRRGIRQVLGRTLASLEA</sequence>
<dbReference type="EMBL" id="FOYS01000005">
    <property type="protein sequence ID" value="SFR65012.1"/>
    <property type="molecule type" value="Genomic_DNA"/>
</dbReference>
<dbReference type="InterPro" id="IPR036388">
    <property type="entry name" value="WH-like_DNA-bd_sf"/>
</dbReference>
<protein>
    <submittedName>
        <fullName evidence="5">Predicted DNA binding protein, contains HTH domain</fullName>
    </submittedName>
</protein>
<dbReference type="Proteomes" id="UP000243250">
    <property type="component" value="Unassembled WGS sequence"/>
</dbReference>
<reference evidence="6" key="1">
    <citation type="submission" date="2016-10" db="EMBL/GenBank/DDBJ databases">
        <authorList>
            <person name="Varghese N."/>
            <person name="Submissions S."/>
        </authorList>
    </citation>
    <scope>NUCLEOTIDE SEQUENCE [LARGE SCALE GENOMIC DNA]</scope>
    <source>
        <strain evidence="6">CGMCC 1.8711</strain>
    </source>
</reference>
<evidence type="ECO:0000256" key="2">
    <source>
        <dbReference type="ARBA" id="ARBA00023163"/>
    </source>
</evidence>
<dbReference type="Gene3D" id="1.10.10.10">
    <property type="entry name" value="Winged helix-like DNA-binding domain superfamily/Winged helix DNA-binding domain"/>
    <property type="match status" value="1"/>
</dbReference>